<comment type="caution">
    <text evidence="4">The sequence shown here is derived from an EMBL/GenBank/DDBJ whole genome shotgun (WGS) entry which is preliminary data.</text>
</comment>
<keyword evidence="2" id="KW-0472">Membrane</keyword>
<dbReference type="InterPro" id="IPR011853">
    <property type="entry name" value="TRAP_DctM-Dct_fused"/>
</dbReference>
<feature type="transmembrane region" description="Helical" evidence="2">
    <location>
        <begin position="47"/>
        <end position="68"/>
    </location>
</feature>
<sequence>MASAYHLLIVSGVISMSTMEMRLTHLMLALFLLFARKPKTPALKGNRIAQGVEAVLIGAALLASIWLLSRWKAIAFSGGMTNQQDYWAGLVIVVLVFEAARRGIGLILAAITLTFFIYPFVSPMLPGILNGRGYGLERVVTFLTTDTQGIYGIPIGVAATYIVTFTIFGALLSRLGAGDFFFEIFFRLTRGMRAASAKSAVLFSSLIGMVSGSAAGNVAVTGTLTIPLMKREGYQPHEAAAVEAVASTGGQIMPQVMGAAAFIMAEVVGVSYTEVMATGLLPALLFFTTAFIVVHLRAVRSKIEPVTARSTDPRSTARVLWDGMPFIVAFVLLLGMMLLGYSPFKASLWAIVAMIAVTVLWTRRLDRKLIGRIAGAVTEGASNVVTISAACAAAGIIAGVLGLTGLGSKIAVLIDLGSGSNLVIALVLTMVVSIILGMGLPTTAAYLILATVVAPALVKMGVPVLTAHFFVFYFG</sequence>
<organism evidence="4 5">
    <name type="scientific">Meridianimarinicoccus marinus</name>
    <dbReference type="NCBI Taxonomy" id="3231483"/>
    <lineage>
        <taxon>Bacteria</taxon>
        <taxon>Pseudomonadati</taxon>
        <taxon>Pseudomonadota</taxon>
        <taxon>Alphaproteobacteria</taxon>
        <taxon>Rhodobacterales</taxon>
        <taxon>Paracoccaceae</taxon>
        <taxon>Meridianimarinicoccus</taxon>
    </lineage>
</organism>
<protein>
    <submittedName>
        <fullName evidence="4">TRAP transporter fused permease subunit</fullName>
    </submittedName>
</protein>
<keyword evidence="1" id="KW-0997">Cell inner membrane</keyword>
<accession>A0ABV3L6J6</accession>
<dbReference type="Pfam" id="PF06808">
    <property type="entry name" value="DctM"/>
    <property type="match status" value="1"/>
</dbReference>
<feature type="domain" description="TRAP C4-dicarboxylate transport system permease DctM subunit" evidence="3">
    <location>
        <begin position="91"/>
        <end position="474"/>
    </location>
</feature>
<proteinExistence type="predicted"/>
<keyword evidence="2" id="KW-0812">Transmembrane</keyword>
<feature type="transmembrane region" description="Helical" evidence="2">
    <location>
        <begin position="280"/>
        <end position="299"/>
    </location>
</feature>
<evidence type="ECO:0000256" key="1">
    <source>
        <dbReference type="RuleBase" id="RU369079"/>
    </source>
</evidence>
<reference evidence="4 5" key="1">
    <citation type="submission" date="2024-07" db="EMBL/GenBank/DDBJ databases">
        <authorList>
            <person name="Kang M."/>
        </authorList>
    </citation>
    <scope>NUCLEOTIDE SEQUENCE [LARGE SCALE GENOMIC DNA]</scope>
    <source>
        <strain evidence="4 5">DFM31</strain>
    </source>
</reference>
<feature type="transmembrane region" description="Helical" evidence="2">
    <location>
        <begin position="319"/>
        <end position="340"/>
    </location>
</feature>
<feature type="transmembrane region" description="Helical" evidence="2">
    <location>
        <begin position="200"/>
        <end position="220"/>
    </location>
</feature>
<dbReference type="EMBL" id="JBFBVU010000011">
    <property type="protein sequence ID" value="MEV8467171.1"/>
    <property type="molecule type" value="Genomic_DNA"/>
</dbReference>
<keyword evidence="1" id="KW-0813">Transport</keyword>
<evidence type="ECO:0000256" key="2">
    <source>
        <dbReference type="SAM" id="Phobius"/>
    </source>
</evidence>
<evidence type="ECO:0000259" key="3">
    <source>
        <dbReference type="Pfam" id="PF06808"/>
    </source>
</evidence>
<keyword evidence="5" id="KW-1185">Reference proteome</keyword>
<feature type="transmembrane region" description="Helical" evidence="2">
    <location>
        <begin position="423"/>
        <end position="449"/>
    </location>
</feature>
<dbReference type="Proteomes" id="UP001553161">
    <property type="component" value="Unassembled WGS sequence"/>
</dbReference>
<dbReference type="NCBIfam" id="TIGR02123">
    <property type="entry name" value="TRAP_fused"/>
    <property type="match status" value="1"/>
</dbReference>
<keyword evidence="1" id="KW-1003">Cell membrane</keyword>
<feature type="transmembrane region" description="Helical" evidence="2">
    <location>
        <begin position="104"/>
        <end position="129"/>
    </location>
</feature>
<name>A0ABV3L6J6_9RHOB</name>
<comment type="function">
    <text evidence="1">Part of the tripartite ATP-independent periplasmic (TRAP) transport system.</text>
</comment>
<dbReference type="PANTHER" id="PTHR43849">
    <property type="entry name" value="BLL3936 PROTEIN"/>
    <property type="match status" value="1"/>
</dbReference>
<dbReference type="RefSeq" id="WP_366192950.1">
    <property type="nucleotide sequence ID" value="NZ_JBFBVU010000011.1"/>
</dbReference>
<dbReference type="InterPro" id="IPR010656">
    <property type="entry name" value="DctM"/>
</dbReference>
<feature type="transmembrane region" description="Helical" evidence="2">
    <location>
        <begin position="149"/>
        <end position="172"/>
    </location>
</feature>
<feature type="transmembrane region" description="Helical" evidence="2">
    <location>
        <begin position="456"/>
        <end position="474"/>
    </location>
</feature>
<feature type="transmembrane region" description="Helical" evidence="2">
    <location>
        <begin position="346"/>
        <end position="363"/>
    </location>
</feature>
<gene>
    <name evidence="4" type="ORF">AB0T83_10310</name>
</gene>
<comment type="subcellular location">
    <subcellularLocation>
        <location evidence="1">Cell inner membrane</location>
        <topology evidence="1">Multi-pass membrane protein</topology>
    </subcellularLocation>
</comment>
<feature type="transmembrane region" description="Helical" evidence="2">
    <location>
        <begin position="384"/>
        <end position="403"/>
    </location>
</feature>
<evidence type="ECO:0000313" key="5">
    <source>
        <dbReference type="Proteomes" id="UP001553161"/>
    </source>
</evidence>
<evidence type="ECO:0000313" key="4">
    <source>
        <dbReference type="EMBL" id="MEV8467171.1"/>
    </source>
</evidence>
<feature type="transmembrane region" description="Helical" evidence="2">
    <location>
        <begin position="6"/>
        <end position="35"/>
    </location>
</feature>
<keyword evidence="2" id="KW-1133">Transmembrane helix</keyword>
<dbReference type="PANTHER" id="PTHR43849:SF2">
    <property type="entry name" value="BLL3936 PROTEIN"/>
    <property type="match status" value="1"/>
</dbReference>